<dbReference type="AlphaFoldDB" id="A0A7V1F047"/>
<dbReference type="Proteomes" id="UP000885704">
    <property type="component" value="Unassembled WGS sequence"/>
</dbReference>
<sequence length="146" mass="16088">MKVTAMTQQTDPVATAKAIVESYLERSMVPDPEGAAAYVSDGFKLVFTGGRVFAGPAESAAFNAKRYDWVKKKFLRTDAALDEATGEVHVYNTGYLYGAWKDGTTFETNRYLDKFVVRHGKIVSTDVWNDSAEIILHKAGLAEAEL</sequence>
<evidence type="ECO:0000313" key="1">
    <source>
        <dbReference type="EMBL" id="HDZ51721.1"/>
    </source>
</evidence>
<name>A0A7V1F047_9RHOB</name>
<organism evidence="1">
    <name type="scientific">Sulfitobacter litoralis</name>
    <dbReference type="NCBI Taxonomy" id="335975"/>
    <lineage>
        <taxon>Bacteria</taxon>
        <taxon>Pseudomonadati</taxon>
        <taxon>Pseudomonadota</taxon>
        <taxon>Alphaproteobacteria</taxon>
        <taxon>Rhodobacterales</taxon>
        <taxon>Roseobacteraceae</taxon>
        <taxon>Sulfitobacter</taxon>
    </lineage>
</organism>
<gene>
    <name evidence="1" type="ORF">ENH63_08140</name>
</gene>
<dbReference type="InterPro" id="IPR032710">
    <property type="entry name" value="NTF2-like_dom_sf"/>
</dbReference>
<dbReference type="EMBL" id="DRFN01000019">
    <property type="protein sequence ID" value="HDZ51721.1"/>
    <property type="molecule type" value="Genomic_DNA"/>
</dbReference>
<comment type="caution">
    <text evidence="1">The sequence shown here is derived from an EMBL/GenBank/DDBJ whole genome shotgun (WGS) entry which is preliminary data.</text>
</comment>
<dbReference type="OrthoDB" id="8635217at2"/>
<dbReference type="SUPFAM" id="SSF54427">
    <property type="entry name" value="NTF2-like"/>
    <property type="match status" value="1"/>
</dbReference>
<accession>A0A7V1F047</accession>
<protein>
    <submittedName>
        <fullName evidence="1">Nuclear transport factor 2 family protein</fullName>
    </submittedName>
</protein>
<proteinExistence type="predicted"/>
<reference evidence="1" key="1">
    <citation type="journal article" date="2020" name="mSystems">
        <title>Genome- and Community-Level Interaction Insights into Carbon Utilization and Element Cycling Functions of Hydrothermarchaeota in Hydrothermal Sediment.</title>
        <authorList>
            <person name="Zhou Z."/>
            <person name="Liu Y."/>
            <person name="Xu W."/>
            <person name="Pan J."/>
            <person name="Luo Z.H."/>
            <person name="Li M."/>
        </authorList>
    </citation>
    <scope>NUCLEOTIDE SEQUENCE [LARGE SCALE GENOMIC DNA]</scope>
    <source>
        <strain evidence="1">HyVt-323</strain>
    </source>
</reference>
<dbReference type="Gene3D" id="3.10.450.50">
    <property type="match status" value="1"/>
</dbReference>